<reference evidence="4 5" key="1">
    <citation type="submission" date="2020-12" db="EMBL/GenBank/DDBJ databases">
        <title>Bacterial novel species Adhaeribacter sp. BT258 isolated from soil.</title>
        <authorList>
            <person name="Jung H.-Y."/>
        </authorList>
    </citation>
    <scope>NUCLEOTIDE SEQUENCE [LARGE SCALE GENOMIC DNA]</scope>
    <source>
        <strain evidence="4 5">BT258</strain>
    </source>
</reference>
<dbReference type="Proteomes" id="UP000644147">
    <property type="component" value="Unassembled WGS sequence"/>
</dbReference>
<feature type="domain" description="Type I restriction enzyme HindI endonuclease subunit-like C-terminal" evidence="3">
    <location>
        <begin position="89"/>
        <end position="383"/>
    </location>
</feature>
<proteinExistence type="predicted"/>
<dbReference type="InterPro" id="IPR051268">
    <property type="entry name" value="Type-I_R_enzyme_R_subunit"/>
</dbReference>
<gene>
    <name evidence="4" type="ORF">I5M27_08410</name>
</gene>
<comment type="caution">
    <text evidence="4">The sequence shown here is derived from an EMBL/GenBank/DDBJ whole genome shotgun (WGS) entry which is preliminary data.</text>
</comment>
<feature type="region of interest" description="Disordered" evidence="2">
    <location>
        <begin position="1"/>
        <end position="86"/>
    </location>
</feature>
<dbReference type="EMBL" id="JAEHFX010000003">
    <property type="protein sequence ID" value="MBK0403007.1"/>
    <property type="molecule type" value="Genomic_DNA"/>
</dbReference>
<evidence type="ECO:0000259" key="3">
    <source>
        <dbReference type="Pfam" id="PF11867"/>
    </source>
</evidence>
<feature type="compositionally biased region" description="Polar residues" evidence="2">
    <location>
        <begin position="1"/>
        <end position="23"/>
    </location>
</feature>
<dbReference type="InterPro" id="IPR021810">
    <property type="entry name" value="T1RH-like_C"/>
</dbReference>
<feature type="compositionally biased region" description="Polar residues" evidence="2">
    <location>
        <begin position="71"/>
        <end position="86"/>
    </location>
</feature>
<accession>A0ABS1C0V7</accession>
<dbReference type="PANTHER" id="PTHR30195:SF15">
    <property type="entry name" value="TYPE I RESTRICTION ENZYME HINDI ENDONUCLEASE SUBUNIT"/>
    <property type="match status" value="1"/>
</dbReference>
<dbReference type="Pfam" id="PF11867">
    <property type="entry name" value="T1RH-like_C"/>
    <property type="match status" value="1"/>
</dbReference>
<protein>
    <submittedName>
        <fullName evidence="4">DUF3387 domain-containing protein</fullName>
    </submittedName>
</protein>
<evidence type="ECO:0000313" key="5">
    <source>
        <dbReference type="Proteomes" id="UP000644147"/>
    </source>
</evidence>
<dbReference type="PANTHER" id="PTHR30195">
    <property type="entry name" value="TYPE I SITE-SPECIFIC DEOXYRIBONUCLEASE PROTEIN SUBUNIT M AND R"/>
    <property type="match status" value="1"/>
</dbReference>
<keyword evidence="5" id="KW-1185">Reference proteome</keyword>
<keyword evidence="1" id="KW-0680">Restriction system</keyword>
<evidence type="ECO:0000256" key="1">
    <source>
        <dbReference type="ARBA" id="ARBA00022747"/>
    </source>
</evidence>
<organism evidence="4 5">
    <name type="scientific">Adhaeribacter terrigena</name>
    <dbReference type="NCBI Taxonomy" id="2793070"/>
    <lineage>
        <taxon>Bacteria</taxon>
        <taxon>Pseudomonadati</taxon>
        <taxon>Bacteroidota</taxon>
        <taxon>Cytophagia</taxon>
        <taxon>Cytophagales</taxon>
        <taxon>Hymenobacteraceae</taxon>
        <taxon>Adhaeribacter</taxon>
    </lineage>
</organism>
<sequence>MLTGATENRNNVQTPLWSPQGDSLVNDEKQETGAAAKSPFGGGRGRTSRIPKNPDNGKILPPTPSEGGQTGNASQENEQGTFSGQNPTVFKYQNWPYLSKGDKLKLVWDTANFFVSDDTVCKTFMLNEKKLSSLVPVIKNHERVKEIALEIIFFQHVGAAVRKVKFPTTNIRKKEGQIKELIHRSIESEDVVDVFEMAGIERFDISIINDDFLATAKEKKSGNELKLELIRQILNDEIKVRVSRNLVKYRKLKEEVEKIIQDYHNHFFDSLIALQKLRDVAREMQEEDQRRQQLGLTEEEEAFYEILAKHQTAQQDFELIKQLVKELTALIKKNVAQPDWYKKPDTKAQIMLSVKSMLRRKGVGAELQEILNEIMEQAEERYKEWNYEVA</sequence>
<evidence type="ECO:0000256" key="2">
    <source>
        <dbReference type="SAM" id="MobiDB-lite"/>
    </source>
</evidence>
<name>A0ABS1C0V7_9BACT</name>
<evidence type="ECO:0000313" key="4">
    <source>
        <dbReference type="EMBL" id="MBK0403007.1"/>
    </source>
</evidence>